<reference evidence="6 7" key="1">
    <citation type="submission" date="2020-03" db="EMBL/GenBank/DDBJ databases">
        <title>WGS of actinomycetes isolated from Thailand.</title>
        <authorList>
            <person name="Thawai C."/>
        </authorList>
    </citation>
    <scope>NUCLEOTIDE SEQUENCE [LARGE SCALE GENOMIC DNA]</scope>
    <source>
        <strain evidence="6 7">PRB2-1</strain>
    </source>
</reference>
<evidence type="ECO:0000259" key="5">
    <source>
        <dbReference type="Pfam" id="PF01266"/>
    </source>
</evidence>
<keyword evidence="2" id="KW-0285">Flavoprotein</keyword>
<dbReference type="PANTHER" id="PTHR10961">
    <property type="entry name" value="PEROXISOMAL SARCOSINE OXIDASE"/>
    <property type="match status" value="1"/>
</dbReference>
<evidence type="ECO:0000256" key="3">
    <source>
        <dbReference type="ARBA" id="ARBA00022827"/>
    </source>
</evidence>
<dbReference type="InterPro" id="IPR036188">
    <property type="entry name" value="FAD/NAD-bd_sf"/>
</dbReference>
<dbReference type="RefSeq" id="WP_167982421.1">
    <property type="nucleotide sequence ID" value="NZ_JAATEJ010000005.1"/>
</dbReference>
<dbReference type="SUPFAM" id="SSF51905">
    <property type="entry name" value="FAD/NAD(P)-binding domain"/>
    <property type="match status" value="1"/>
</dbReference>
<comment type="caution">
    <text evidence="6">The sequence shown here is derived from an EMBL/GenBank/DDBJ whole genome shotgun (WGS) entry which is preliminary data.</text>
</comment>
<feature type="domain" description="FAD dependent oxidoreductase" evidence="5">
    <location>
        <begin position="8"/>
        <end position="362"/>
    </location>
</feature>
<dbReference type="GO" id="GO:0050131">
    <property type="term" value="F:N-methyl-L-amino-acid oxidase activity"/>
    <property type="evidence" value="ECO:0007669"/>
    <property type="project" value="UniProtKB-EC"/>
</dbReference>
<keyword evidence="7" id="KW-1185">Reference proteome</keyword>
<accession>A0ABX0ZPN5</accession>
<organism evidence="6 7">
    <name type="scientific">Actinacidiphila epipremni</name>
    <dbReference type="NCBI Taxonomy" id="2053013"/>
    <lineage>
        <taxon>Bacteria</taxon>
        <taxon>Bacillati</taxon>
        <taxon>Actinomycetota</taxon>
        <taxon>Actinomycetes</taxon>
        <taxon>Kitasatosporales</taxon>
        <taxon>Streptomycetaceae</taxon>
        <taxon>Actinacidiphila</taxon>
    </lineage>
</organism>
<dbReference type="Proteomes" id="UP000734511">
    <property type="component" value="Unassembled WGS sequence"/>
</dbReference>
<protein>
    <submittedName>
        <fullName evidence="6">N-methyl-L-tryptophan oxidase</fullName>
        <ecNumber evidence="6">1.5.3.2</ecNumber>
    </submittedName>
</protein>
<evidence type="ECO:0000256" key="2">
    <source>
        <dbReference type="ARBA" id="ARBA00022630"/>
    </source>
</evidence>
<gene>
    <name evidence="6" type="primary">solA</name>
    <name evidence="6" type="ORF">HCN08_09095</name>
</gene>
<comment type="cofactor">
    <cofactor evidence="1">
        <name>FAD</name>
        <dbReference type="ChEBI" id="CHEBI:57692"/>
    </cofactor>
</comment>
<dbReference type="Gene3D" id="3.50.50.60">
    <property type="entry name" value="FAD/NAD(P)-binding domain"/>
    <property type="match status" value="1"/>
</dbReference>
<sequence length="383" mass="40376">MHAYDAEVAVVGLGAWGTAALWQLAERGVDCVGLERYGIAHALGASHGGSRMFRTTCLEHPGLVPLARRSLELWQVLQEAAGTRLFVPGGGLLIGPPSGPVAGGTLRAAERHGIAVQRLTPGELADRFPAHTGLDPHDIAVWEPQAGLVRPEATARAAADCAVRAGARVLTGSTVTGLVPEPGGVRVATATGSLYVRRVVVSAGPWLQTLVPGLPLETVRMPLTWYAPDARARRRFTLERFPVFMRELPSGAVLWGCGSEGGHPVKLGLEYAGEGFRTVEPEDTDRSVARTDWESLSRLLARYAPGLPPVPERAAVGRFGRTPDGQFVLGPLPAEPRIIVAGGCNAHGGKHALGVGEALAELATTGRTTVPLEFTAPARFTGR</sequence>
<evidence type="ECO:0000313" key="7">
    <source>
        <dbReference type="Proteomes" id="UP000734511"/>
    </source>
</evidence>
<dbReference type="PANTHER" id="PTHR10961:SF7">
    <property type="entry name" value="FAD DEPENDENT OXIDOREDUCTASE DOMAIN-CONTAINING PROTEIN"/>
    <property type="match status" value="1"/>
</dbReference>
<keyword evidence="4 6" id="KW-0560">Oxidoreductase</keyword>
<evidence type="ECO:0000256" key="1">
    <source>
        <dbReference type="ARBA" id="ARBA00001974"/>
    </source>
</evidence>
<keyword evidence="3" id="KW-0274">FAD</keyword>
<dbReference type="InterPro" id="IPR006076">
    <property type="entry name" value="FAD-dep_OxRdtase"/>
</dbReference>
<dbReference type="InterPro" id="IPR045170">
    <property type="entry name" value="MTOX"/>
</dbReference>
<dbReference type="NCBIfam" id="NF008425">
    <property type="entry name" value="PRK11259.1"/>
    <property type="match status" value="1"/>
</dbReference>
<evidence type="ECO:0000256" key="4">
    <source>
        <dbReference type="ARBA" id="ARBA00023002"/>
    </source>
</evidence>
<name>A0ABX0ZPN5_9ACTN</name>
<dbReference type="EMBL" id="JAATEJ010000005">
    <property type="protein sequence ID" value="NJP43553.1"/>
    <property type="molecule type" value="Genomic_DNA"/>
</dbReference>
<proteinExistence type="predicted"/>
<evidence type="ECO:0000313" key="6">
    <source>
        <dbReference type="EMBL" id="NJP43553.1"/>
    </source>
</evidence>
<dbReference type="EC" id="1.5.3.2" evidence="6"/>
<dbReference type="SUPFAM" id="SSF54373">
    <property type="entry name" value="FAD-linked reductases, C-terminal domain"/>
    <property type="match status" value="1"/>
</dbReference>
<dbReference type="Gene3D" id="3.30.9.10">
    <property type="entry name" value="D-Amino Acid Oxidase, subunit A, domain 2"/>
    <property type="match status" value="1"/>
</dbReference>
<dbReference type="Pfam" id="PF01266">
    <property type="entry name" value="DAO"/>
    <property type="match status" value="1"/>
</dbReference>